<dbReference type="InterPro" id="IPR038005">
    <property type="entry name" value="RX-like_CC"/>
</dbReference>
<feature type="domain" description="Disease resistance protein winged helix" evidence="9">
    <location>
        <begin position="437"/>
        <end position="522"/>
    </location>
</feature>
<reference evidence="11" key="2">
    <citation type="submission" date="2020-10" db="EMBL/GenBank/DDBJ databases">
        <authorList>
            <person name="Scholz U."/>
            <person name="Mascher M."/>
            <person name="Fiebig A."/>
        </authorList>
    </citation>
    <scope>NUCLEOTIDE SEQUENCE [LARGE SCALE GENOMIC DNA]</scope>
    <source>
        <strain evidence="11">cv. Morex</strain>
    </source>
</reference>
<evidence type="ECO:0008006" key="13">
    <source>
        <dbReference type="Google" id="ProtNLM"/>
    </source>
</evidence>
<evidence type="ECO:0000259" key="9">
    <source>
        <dbReference type="Pfam" id="PF23559"/>
    </source>
</evidence>
<evidence type="ECO:0000256" key="3">
    <source>
        <dbReference type="ARBA" id="ARBA00022737"/>
    </source>
</evidence>
<dbReference type="InterPro" id="IPR027417">
    <property type="entry name" value="P-loop_NTPase"/>
</dbReference>
<comment type="similarity">
    <text evidence="1">Belongs to the disease resistance NB-LRR family.</text>
</comment>
<feature type="domain" description="Disease resistance R13L4/SHOC-2-like LRR" evidence="10">
    <location>
        <begin position="649"/>
        <end position="947"/>
    </location>
</feature>
<accession>A0A8I7B4H6</accession>
<dbReference type="Pfam" id="PF18052">
    <property type="entry name" value="Rx_N"/>
    <property type="match status" value="1"/>
</dbReference>
<feature type="domain" description="NB-ARC" evidence="7">
    <location>
        <begin position="189"/>
        <end position="346"/>
    </location>
</feature>
<dbReference type="GO" id="GO:0043531">
    <property type="term" value="F:ADP binding"/>
    <property type="evidence" value="ECO:0007669"/>
    <property type="project" value="InterPro"/>
</dbReference>
<keyword evidence="4" id="KW-0547">Nucleotide-binding</keyword>
<keyword evidence="3" id="KW-0677">Repeat</keyword>
<evidence type="ECO:0000259" key="8">
    <source>
        <dbReference type="Pfam" id="PF18052"/>
    </source>
</evidence>
<evidence type="ECO:0000259" key="10">
    <source>
        <dbReference type="Pfam" id="PF23598"/>
    </source>
</evidence>
<evidence type="ECO:0000256" key="1">
    <source>
        <dbReference type="ARBA" id="ARBA00008894"/>
    </source>
</evidence>
<dbReference type="Gramene" id="HORVU.MOREX.r3.3HG0220340.1">
    <property type="protein sequence ID" value="HORVU.MOREX.r3.3HG0220340.1"/>
    <property type="gene ID" value="HORVU.MOREX.r3.3HG0220340"/>
</dbReference>
<dbReference type="InterPro" id="IPR044974">
    <property type="entry name" value="Disease_R_plants"/>
</dbReference>
<dbReference type="InterPro" id="IPR058922">
    <property type="entry name" value="WHD_DRP"/>
</dbReference>
<dbReference type="Gene3D" id="3.80.10.10">
    <property type="entry name" value="Ribonuclease Inhibitor"/>
    <property type="match status" value="1"/>
</dbReference>
<protein>
    <recommendedName>
        <fullName evidence="13">RGH1</fullName>
    </recommendedName>
</protein>
<reference evidence="12" key="1">
    <citation type="journal article" date="2012" name="Nature">
        <title>A physical, genetic and functional sequence assembly of the barley genome.</title>
        <authorList>
            <consortium name="The International Barley Genome Sequencing Consortium"/>
            <person name="Mayer K.F."/>
            <person name="Waugh R."/>
            <person name="Brown J.W."/>
            <person name="Schulman A."/>
            <person name="Langridge P."/>
            <person name="Platzer M."/>
            <person name="Fincher G.B."/>
            <person name="Muehlbauer G.J."/>
            <person name="Sato K."/>
            <person name="Close T.J."/>
            <person name="Wise R.P."/>
            <person name="Stein N."/>
        </authorList>
    </citation>
    <scope>NUCLEOTIDE SEQUENCE [LARGE SCALE GENOMIC DNA]</scope>
    <source>
        <strain evidence="12">cv. Morex</strain>
    </source>
</reference>
<evidence type="ECO:0000256" key="2">
    <source>
        <dbReference type="ARBA" id="ARBA00022614"/>
    </source>
</evidence>
<dbReference type="InterPro" id="IPR032675">
    <property type="entry name" value="LRR_dom_sf"/>
</dbReference>
<dbReference type="PANTHER" id="PTHR23155:SF1116">
    <property type="entry name" value="OS12G0273300 PROTEIN"/>
    <property type="match status" value="1"/>
</dbReference>
<dbReference type="EnsemblPlants" id="HORVU.MOREX.r3.3HG0220340.1">
    <property type="protein sequence ID" value="HORVU.MOREX.r3.3HG0220340.1"/>
    <property type="gene ID" value="HORVU.MOREX.r3.3HG0220340"/>
</dbReference>
<dbReference type="Proteomes" id="UP000011116">
    <property type="component" value="Chromosome 3H"/>
</dbReference>
<dbReference type="AlphaFoldDB" id="A0A8I7B4H6"/>
<dbReference type="PANTHER" id="PTHR23155">
    <property type="entry name" value="DISEASE RESISTANCE PROTEIN RP"/>
    <property type="match status" value="1"/>
</dbReference>
<dbReference type="SUPFAM" id="SSF52540">
    <property type="entry name" value="P-loop containing nucleoside triphosphate hydrolases"/>
    <property type="match status" value="1"/>
</dbReference>
<dbReference type="InterPro" id="IPR055414">
    <property type="entry name" value="LRR_R13L4/SHOC2-like"/>
</dbReference>
<dbReference type="Pfam" id="PF23598">
    <property type="entry name" value="LRR_14"/>
    <property type="match status" value="1"/>
</dbReference>
<organism evidence="11 12">
    <name type="scientific">Hordeum vulgare subsp. vulgare</name>
    <name type="common">Domesticated barley</name>
    <dbReference type="NCBI Taxonomy" id="112509"/>
    <lineage>
        <taxon>Eukaryota</taxon>
        <taxon>Viridiplantae</taxon>
        <taxon>Streptophyta</taxon>
        <taxon>Embryophyta</taxon>
        <taxon>Tracheophyta</taxon>
        <taxon>Spermatophyta</taxon>
        <taxon>Magnoliopsida</taxon>
        <taxon>Liliopsida</taxon>
        <taxon>Poales</taxon>
        <taxon>Poaceae</taxon>
        <taxon>BOP clade</taxon>
        <taxon>Pooideae</taxon>
        <taxon>Triticodae</taxon>
        <taxon>Triticeae</taxon>
        <taxon>Hordeinae</taxon>
        <taxon>Hordeum</taxon>
    </lineage>
</organism>
<feature type="domain" description="Disease resistance N-terminal" evidence="8">
    <location>
        <begin position="7"/>
        <end position="91"/>
    </location>
</feature>
<keyword evidence="12" id="KW-1185">Reference proteome</keyword>
<evidence type="ECO:0000313" key="12">
    <source>
        <dbReference type="Proteomes" id="UP000011116"/>
    </source>
</evidence>
<keyword evidence="2" id="KW-0433">Leucine-rich repeat</keyword>
<dbReference type="InterPro" id="IPR041118">
    <property type="entry name" value="Rx_N"/>
</dbReference>
<proteinExistence type="inferred from homology"/>
<dbReference type="SUPFAM" id="SSF52058">
    <property type="entry name" value="L domain-like"/>
    <property type="match status" value="1"/>
</dbReference>
<keyword evidence="6" id="KW-0175">Coiled coil</keyword>
<dbReference type="Gene3D" id="1.20.5.4130">
    <property type="match status" value="1"/>
</dbReference>
<dbReference type="InterPro" id="IPR042197">
    <property type="entry name" value="Apaf_helical"/>
</dbReference>
<dbReference type="CDD" id="cd14798">
    <property type="entry name" value="RX-CC_like"/>
    <property type="match status" value="1"/>
</dbReference>
<dbReference type="SMR" id="A0A8I7B4H6"/>
<evidence type="ECO:0000313" key="11">
    <source>
        <dbReference type="EnsemblPlants" id="HORVU.MOREX.r3.3HG0220340.1"/>
    </source>
</evidence>
<dbReference type="Gene3D" id="3.40.50.300">
    <property type="entry name" value="P-loop containing nucleotide triphosphate hydrolases"/>
    <property type="match status" value="1"/>
</dbReference>
<sequence>MDVGTCAMVSLLPKLDELLNEKYKLQGSSREDVEYLSREMKSMSAVLRKLAEVPPDQLDRLVKIWAWEVRQLSYSMELAVNSCFLSETSSEVSKGLIKNMGNLFKKGKACHEIVADTIKGMKLQVKKVAERRARYNIDNICARPAAMTRIDPRLGALYKEVTQLVGIDGQKDQDLMKLLSDGDNRPDTKLKIVSVVGFGGLGKTTLVKAVYDKMKSGFDRTAFVSAGQNADVKRIIRDIIQDITLVLGMYGSQLNTLGEQQLITKLGELLENKRYLIVIDDIWNKKVWDIIKLAFSGMNSLGSRIITTTRIVSVSEACCSSSNDSVYQMEPLSDDDSKKLFYDRIFSTGCGCPHEYDQVSIDILNKCGGVPLAVITMASMLISNQRIKPETEWHVLLSSISHASIDDPCWDEMLDILSFSYYELSPHQKTCLLYSSIFPGALPIIRDRLVKKLVAEGIVTQETKLIGSTNKYEVRLSREISPEQAASHCLDELVDRNVIHPLECNRNGEVISYHIHPLMHSLLKEIARYETFAASLHLEDNPGACLRGVPFLSIYCPESDNQIDLSSMALDGFVHSLTVFGHANKILPKQFQFTQVLDLEGCKSLMKADVKYICSMVLLKQLCLAKTEISELPPEIGNLQNLQGLDVGGTQITEMPTQIGKLKNLKTLDARKSQVKDLPDEVVQLTRLAHLLIGDDESCEGVQLPNGIGKMESLQQLCTIDLKKCSASSLEELAQLPHLKEIAVVASDDPEDTRIKEALFSFLNKTIRQRSLVVYSDFRLNTVQSSSQKKYLNYWKKQTVLKFLKVPICIAGQHLGMLDIRVCKLDEGGLKILGEMPRLQSLIVRLEVLPTKMIPISCKGFAKLESFLVDCRMPRVTFEKGAMPKLEYLELKLYGGTASEEHMCINHLLNLQKVTLRYAKWYATNKGVRETTEAVKTECKEHPNEITLCITEEDKDGNCTMEPEIFQENRVASSS</sequence>
<reference evidence="11" key="3">
    <citation type="submission" date="2022-01" db="UniProtKB">
        <authorList>
            <consortium name="EnsemblPlants"/>
        </authorList>
    </citation>
    <scope>IDENTIFICATION</scope>
    <source>
        <strain evidence="11">subsp. vulgare</strain>
    </source>
</reference>
<dbReference type="InterPro" id="IPR002182">
    <property type="entry name" value="NB-ARC"/>
</dbReference>
<dbReference type="PRINTS" id="PR00364">
    <property type="entry name" value="DISEASERSIST"/>
</dbReference>
<dbReference type="Gene3D" id="1.10.8.430">
    <property type="entry name" value="Helical domain of apoptotic protease-activating factors"/>
    <property type="match status" value="1"/>
</dbReference>
<evidence type="ECO:0000256" key="5">
    <source>
        <dbReference type="ARBA" id="ARBA00022821"/>
    </source>
</evidence>
<keyword evidence="5" id="KW-0611">Plant defense</keyword>
<dbReference type="Gramene" id="HORVU.MOREX.r2.3HG0183540.1">
    <property type="protein sequence ID" value="HORVU.MOREX.r2.3HG0183540.1"/>
    <property type="gene ID" value="HORVU.MOREX.r2.3HG0183540"/>
</dbReference>
<evidence type="ECO:0000259" key="7">
    <source>
        <dbReference type="Pfam" id="PF00931"/>
    </source>
</evidence>
<name>A0A8I7B4H6_HORVV</name>
<dbReference type="Pfam" id="PF23559">
    <property type="entry name" value="WHD_DRP"/>
    <property type="match status" value="1"/>
</dbReference>
<dbReference type="GO" id="GO:0051707">
    <property type="term" value="P:response to other organism"/>
    <property type="evidence" value="ECO:0007669"/>
    <property type="project" value="UniProtKB-ARBA"/>
</dbReference>
<dbReference type="GO" id="GO:0006952">
    <property type="term" value="P:defense response"/>
    <property type="evidence" value="ECO:0007669"/>
    <property type="project" value="UniProtKB-KW"/>
</dbReference>
<evidence type="ECO:0000256" key="4">
    <source>
        <dbReference type="ARBA" id="ARBA00022741"/>
    </source>
</evidence>
<evidence type="ECO:0000256" key="6">
    <source>
        <dbReference type="ARBA" id="ARBA00023054"/>
    </source>
</evidence>
<dbReference type="Pfam" id="PF00931">
    <property type="entry name" value="NB-ARC"/>
    <property type="match status" value="1"/>
</dbReference>